<dbReference type="Proteomes" id="UP001172721">
    <property type="component" value="Unassembled WGS sequence"/>
</dbReference>
<dbReference type="Gene3D" id="1.10.10.10">
    <property type="entry name" value="Winged helix-like DNA-binding domain superfamily/Winged helix DNA-binding domain"/>
    <property type="match status" value="1"/>
</dbReference>
<accession>A0ABT8HVA9</accession>
<evidence type="ECO:0000259" key="5">
    <source>
        <dbReference type="PROSITE" id="PS51464"/>
    </source>
</evidence>
<dbReference type="PROSITE" id="PS51071">
    <property type="entry name" value="HTH_RPIR"/>
    <property type="match status" value="1"/>
</dbReference>
<proteinExistence type="predicted"/>
<sequence length="250" mass="28068">MGKLADYFGSRLSGLTPTEKQAFYYMDQHLDKAKSLSLTEIAKVNNVSTTTIVRLSHKLGLEGFSELKYVLKSKDYTVSPEKVDPLSRYKEEFLSSFETIRRSQLEDAAEKMRNAKRVIVIGVGLSKMMAEYFSKLLMQTNKPTHYTYESHMIDLLPNMVEPQDLIIFISSSGETKTLLQAAEKLSYLPADTAAITNSPDSSLSGLVKNSLSFTVQRVQFAGYDITARSSLMLLIDLLFETYLKKVGEKG</sequence>
<keyword evidence="3" id="KW-0804">Transcription</keyword>
<comment type="caution">
    <text evidence="6">The sequence shown here is derived from an EMBL/GenBank/DDBJ whole genome shotgun (WGS) entry which is preliminary data.</text>
</comment>
<organism evidence="6 7">
    <name type="scientific">Fictibacillus fluitans</name>
    <dbReference type="NCBI Taxonomy" id="3058422"/>
    <lineage>
        <taxon>Bacteria</taxon>
        <taxon>Bacillati</taxon>
        <taxon>Bacillota</taxon>
        <taxon>Bacilli</taxon>
        <taxon>Bacillales</taxon>
        <taxon>Fictibacillaceae</taxon>
        <taxon>Fictibacillus</taxon>
    </lineage>
</organism>
<dbReference type="PANTHER" id="PTHR30514:SF10">
    <property type="entry name" value="MURR_RPIR FAMILY TRANSCRIPTIONAL REGULATOR"/>
    <property type="match status" value="1"/>
</dbReference>
<evidence type="ECO:0000256" key="3">
    <source>
        <dbReference type="ARBA" id="ARBA00023163"/>
    </source>
</evidence>
<keyword evidence="7" id="KW-1185">Reference proteome</keyword>
<dbReference type="InterPro" id="IPR035472">
    <property type="entry name" value="RpiR-like_SIS"/>
</dbReference>
<keyword evidence="1" id="KW-0805">Transcription regulation</keyword>
<dbReference type="InterPro" id="IPR046348">
    <property type="entry name" value="SIS_dom_sf"/>
</dbReference>
<dbReference type="EMBL" id="JAUHTR010000004">
    <property type="protein sequence ID" value="MDN4524710.1"/>
    <property type="molecule type" value="Genomic_DNA"/>
</dbReference>
<name>A0ABT8HVA9_9BACL</name>
<dbReference type="PANTHER" id="PTHR30514">
    <property type="entry name" value="GLUCOKINASE"/>
    <property type="match status" value="1"/>
</dbReference>
<dbReference type="Pfam" id="PF01418">
    <property type="entry name" value="HTH_6"/>
    <property type="match status" value="1"/>
</dbReference>
<dbReference type="SUPFAM" id="SSF53697">
    <property type="entry name" value="SIS domain"/>
    <property type="match status" value="1"/>
</dbReference>
<dbReference type="SUPFAM" id="SSF46689">
    <property type="entry name" value="Homeodomain-like"/>
    <property type="match status" value="1"/>
</dbReference>
<dbReference type="RefSeq" id="WP_301165763.1">
    <property type="nucleotide sequence ID" value="NZ_JAUHTR010000004.1"/>
</dbReference>
<dbReference type="PROSITE" id="PS51464">
    <property type="entry name" value="SIS"/>
    <property type="match status" value="1"/>
</dbReference>
<evidence type="ECO:0000313" key="7">
    <source>
        <dbReference type="Proteomes" id="UP001172721"/>
    </source>
</evidence>
<evidence type="ECO:0000313" key="6">
    <source>
        <dbReference type="EMBL" id="MDN4524710.1"/>
    </source>
</evidence>
<gene>
    <name evidence="6" type="ORF">QYB97_09505</name>
</gene>
<feature type="domain" description="SIS" evidence="5">
    <location>
        <begin position="108"/>
        <end position="248"/>
    </location>
</feature>
<dbReference type="InterPro" id="IPR047640">
    <property type="entry name" value="RpiR-like"/>
</dbReference>
<evidence type="ECO:0000259" key="4">
    <source>
        <dbReference type="PROSITE" id="PS51071"/>
    </source>
</evidence>
<dbReference type="InterPro" id="IPR036388">
    <property type="entry name" value="WH-like_DNA-bd_sf"/>
</dbReference>
<evidence type="ECO:0000256" key="1">
    <source>
        <dbReference type="ARBA" id="ARBA00023015"/>
    </source>
</evidence>
<dbReference type="InterPro" id="IPR001347">
    <property type="entry name" value="SIS_dom"/>
</dbReference>
<evidence type="ECO:0000256" key="2">
    <source>
        <dbReference type="ARBA" id="ARBA00023125"/>
    </source>
</evidence>
<dbReference type="InterPro" id="IPR009057">
    <property type="entry name" value="Homeodomain-like_sf"/>
</dbReference>
<feature type="domain" description="HTH rpiR-type" evidence="4">
    <location>
        <begin position="2"/>
        <end position="78"/>
    </location>
</feature>
<protein>
    <submittedName>
        <fullName evidence="6">MurR/RpiR family transcriptional regulator</fullName>
    </submittedName>
</protein>
<keyword evidence="2" id="KW-0238">DNA-binding</keyword>
<dbReference type="InterPro" id="IPR000281">
    <property type="entry name" value="HTH_RpiR"/>
</dbReference>
<reference evidence="6" key="1">
    <citation type="submission" date="2023-07" db="EMBL/GenBank/DDBJ databases">
        <title>Fictibacillus sp. isolated from freshwater pond.</title>
        <authorList>
            <person name="Kirdat K."/>
            <person name="Bhat A."/>
            <person name="Mourya A."/>
            <person name="Yadav A."/>
        </authorList>
    </citation>
    <scope>NUCLEOTIDE SEQUENCE</scope>
    <source>
        <strain evidence="6">NE201</strain>
    </source>
</reference>
<dbReference type="Pfam" id="PF01380">
    <property type="entry name" value="SIS"/>
    <property type="match status" value="1"/>
</dbReference>
<dbReference type="Gene3D" id="3.40.50.10490">
    <property type="entry name" value="Glucose-6-phosphate isomerase like protein, domain 1"/>
    <property type="match status" value="1"/>
</dbReference>
<dbReference type="CDD" id="cd05013">
    <property type="entry name" value="SIS_RpiR"/>
    <property type="match status" value="1"/>
</dbReference>